<dbReference type="Pfam" id="PF00358">
    <property type="entry name" value="PTS_EIIA_1"/>
    <property type="match status" value="1"/>
</dbReference>
<organism evidence="8 9">
    <name type="scientific">Harryflintia acetispora</name>
    <dbReference type="NCBI Taxonomy" id="1849041"/>
    <lineage>
        <taxon>Bacteria</taxon>
        <taxon>Bacillati</taxon>
        <taxon>Bacillota</taxon>
        <taxon>Clostridia</taxon>
        <taxon>Eubacteriales</taxon>
        <taxon>Oscillospiraceae</taxon>
        <taxon>Harryflintia</taxon>
    </lineage>
</organism>
<proteinExistence type="predicted"/>
<evidence type="ECO:0000256" key="2">
    <source>
        <dbReference type="ARBA" id="ARBA00022448"/>
    </source>
</evidence>
<sequence length="160" mass="16887">MFSFLKGKQPPALAAPLSGRVIPIDEVPDPVFAQKVLGDGVGIVPSDGALLAPADGTVIQVAETLHAVGIETADGLELLIHLGIDTVKLGGEGFRCLVKEGQKVKKGERLLEMDLAFLRGKGFDTTSPFIITNPDRVASLQPLVGEAVAGETTVLRYKMK</sequence>
<dbReference type="GO" id="GO:0009401">
    <property type="term" value="P:phosphoenolpyruvate-dependent sugar phosphotransferase system"/>
    <property type="evidence" value="ECO:0007669"/>
    <property type="project" value="UniProtKB-KW"/>
</dbReference>
<dbReference type="GO" id="GO:0016301">
    <property type="term" value="F:kinase activity"/>
    <property type="evidence" value="ECO:0007669"/>
    <property type="project" value="UniProtKB-KW"/>
</dbReference>
<dbReference type="GO" id="GO:0005737">
    <property type="term" value="C:cytoplasm"/>
    <property type="evidence" value="ECO:0007669"/>
    <property type="project" value="UniProtKB-SubCell"/>
</dbReference>
<dbReference type="EMBL" id="SLUK01000018">
    <property type="protein sequence ID" value="TCL40700.1"/>
    <property type="molecule type" value="Genomic_DNA"/>
</dbReference>
<keyword evidence="6" id="KW-0418">Kinase</keyword>
<dbReference type="InterPro" id="IPR001127">
    <property type="entry name" value="PTS_EIIA_1_perm"/>
</dbReference>
<reference evidence="8 9" key="1">
    <citation type="submission" date="2019-03" db="EMBL/GenBank/DDBJ databases">
        <title>Genomic Encyclopedia of Type Strains, Phase IV (KMG-IV): sequencing the most valuable type-strain genomes for metagenomic binning, comparative biology and taxonomic classification.</title>
        <authorList>
            <person name="Goeker M."/>
        </authorList>
    </citation>
    <scope>NUCLEOTIDE SEQUENCE [LARGE SCALE GENOMIC DNA]</scope>
    <source>
        <strain evidence="8 9">DSM 100433</strain>
    </source>
</reference>
<keyword evidence="4" id="KW-0808">Transferase</keyword>
<dbReference type="PANTHER" id="PTHR45008">
    <property type="entry name" value="PTS SYSTEM GLUCOSE-SPECIFIC EIIA COMPONENT"/>
    <property type="match status" value="1"/>
</dbReference>
<evidence type="ECO:0000313" key="8">
    <source>
        <dbReference type="EMBL" id="TCL40700.1"/>
    </source>
</evidence>
<dbReference type="InterPro" id="IPR011055">
    <property type="entry name" value="Dup_hybrid_motif"/>
</dbReference>
<evidence type="ECO:0000256" key="1">
    <source>
        <dbReference type="ARBA" id="ARBA00004496"/>
    </source>
</evidence>
<evidence type="ECO:0000256" key="4">
    <source>
        <dbReference type="ARBA" id="ARBA00022679"/>
    </source>
</evidence>
<dbReference type="SUPFAM" id="SSF51261">
    <property type="entry name" value="Duplicated hybrid motif"/>
    <property type="match status" value="1"/>
</dbReference>
<evidence type="ECO:0000259" key="7">
    <source>
        <dbReference type="PROSITE" id="PS51093"/>
    </source>
</evidence>
<dbReference type="AlphaFoldDB" id="A0A9X8UGE1"/>
<evidence type="ECO:0000256" key="5">
    <source>
        <dbReference type="ARBA" id="ARBA00022683"/>
    </source>
</evidence>
<comment type="subcellular location">
    <subcellularLocation>
        <location evidence="1">Cytoplasm</location>
    </subcellularLocation>
</comment>
<gene>
    <name evidence="8" type="ORF">EDD78_1189</name>
</gene>
<dbReference type="NCBIfam" id="TIGR00830">
    <property type="entry name" value="PTBA"/>
    <property type="match status" value="1"/>
</dbReference>
<keyword evidence="2" id="KW-0813">Transport</keyword>
<accession>A0A9X8UGE1</accession>
<comment type="caution">
    <text evidence="8">The sequence shown here is derived from an EMBL/GenBank/DDBJ whole genome shotgun (WGS) entry which is preliminary data.</text>
</comment>
<dbReference type="FunFam" id="2.70.70.10:FF:000001">
    <property type="entry name" value="PTS system glucose-specific IIA component"/>
    <property type="match status" value="1"/>
</dbReference>
<keyword evidence="9" id="KW-1185">Reference proteome</keyword>
<dbReference type="Proteomes" id="UP000294682">
    <property type="component" value="Unassembled WGS sequence"/>
</dbReference>
<keyword evidence="3" id="KW-0762">Sugar transport</keyword>
<dbReference type="PROSITE" id="PS51093">
    <property type="entry name" value="PTS_EIIA_TYPE_1"/>
    <property type="match status" value="1"/>
</dbReference>
<dbReference type="RefSeq" id="WP_159449028.1">
    <property type="nucleotide sequence ID" value="NZ_SLUK01000018.1"/>
</dbReference>
<evidence type="ECO:0000256" key="6">
    <source>
        <dbReference type="ARBA" id="ARBA00022777"/>
    </source>
</evidence>
<evidence type="ECO:0000256" key="3">
    <source>
        <dbReference type="ARBA" id="ARBA00022597"/>
    </source>
</evidence>
<keyword evidence="5" id="KW-0598">Phosphotransferase system</keyword>
<name>A0A9X8UGE1_9FIRM</name>
<dbReference type="PROSITE" id="PS00371">
    <property type="entry name" value="PTS_EIIA_TYPE_1_HIS"/>
    <property type="match status" value="1"/>
</dbReference>
<dbReference type="PANTHER" id="PTHR45008:SF1">
    <property type="entry name" value="PTS SYSTEM GLUCOSE-SPECIFIC EIIA COMPONENT"/>
    <property type="match status" value="1"/>
</dbReference>
<dbReference type="Gene3D" id="2.70.70.10">
    <property type="entry name" value="Glucose Permease (Domain IIA)"/>
    <property type="match status" value="1"/>
</dbReference>
<dbReference type="InterPro" id="IPR050890">
    <property type="entry name" value="PTS_EIIA_component"/>
</dbReference>
<protein>
    <submittedName>
        <fullName evidence="8">PTS system glucose-specific IIA component</fullName>
    </submittedName>
</protein>
<feature type="domain" description="PTS EIIA type-1" evidence="7">
    <location>
        <begin position="29"/>
        <end position="133"/>
    </location>
</feature>
<evidence type="ECO:0000313" key="9">
    <source>
        <dbReference type="Proteomes" id="UP000294682"/>
    </source>
</evidence>